<evidence type="ECO:0000313" key="2">
    <source>
        <dbReference type="Proteomes" id="UP000517694"/>
    </source>
</evidence>
<proteinExistence type="predicted"/>
<name>A0A7X1LSR3_9ACTN</name>
<protein>
    <recommendedName>
        <fullName evidence="3">Secreted protein</fullName>
    </recommendedName>
</protein>
<dbReference type="EMBL" id="JACMHY010000010">
    <property type="protein sequence ID" value="MBC2867937.1"/>
    <property type="molecule type" value="Genomic_DNA"/>
</dbReference>
<comment type="caution">
    <text evidence="1">The sequence shown here is derived from an EMBL/GenBank/DDBJ whole genome shotgun (WGS) entry which is preliminary data.</text>
</comment>
<sequence>MSGAGHQAVPPVPAVPPVGSYALDVHTGRVGVVMGREGPYVQLRPLGGGREWDCAPEQVRAATPAERLRAATAYANARSRGEVP</sequence>
<organism evidence="1 2">
    <name type="scientific">Streptomyces mexicanus</name>
    <dbReference type="NCBI Taxonomy" id="178566"/>
    <lineage>
        <taxon>Bacteria</taxon>
        <taxon>Bacillati</taxon>
        <taxon>Actinomycetota</taxon>
        <taxon>Actinomycetes</taxon>
        <taxon>Kitasatosporales</taxon>
        <taxon>Streptomycetaceae</taxon>
        <taxon>Streptomyces</taxon>
    </lineage>
</organism>
<dbReference type="Proteomes" id="UP000517694">
    <property type="component" value="Unassembled WGS sequence"/>
</dbReference>
<reference evidence="1 2" key="1">
    <citation type="submission" date="2020-08" db="EMBL/GenBank/DDBJ databases">
        <title>Whole-Genome Sequence of French Clinical Streptomyces mexicanus Strain Q0842.</title>
        <authorList>
            <person name="Boxberger M."/>
            <person name="La Scola B."/>
        </authorList>
    </citation>
    <scope>NUCLEOTIDE SEQUENCE [LARGE SCALE GENOMIC DNA]</scope>
    <source>
        <strain evidence="1 2">Marseille-Q0842</strain>
    </source>
</reference>
<gene>
    <name evidence="1" type="ORF">H1R13_24170</name>
</gene>
<evidence type="ECO:0000313" key="1">
    <source>
        <dbReference type="EMBL" id="MBC2867937.1"/>
    </source>
</evidence>
<evidence type="ECO:0008006" key="3">
    <source>
        <dbReference type="Google" id="ProtNLM"/>
    </source>
</evidence>
<accession>A0A7X1LSR3</accession>
<dbReference type="RefSeq" id="WP_159665478.1">
    <property type="nucleotide sequence ID" value="NZ_JACMHY010000010.1"/>
</dbReference>
<dbReference type="AlphaFoldDB" id="A0A7X1LSR3"/>
<keyword evidence="2" id="KW-1185">Reference proteome</keyword>
<dbReference type="OrthoDB" id="3855669at2"/>